<keyword evidence="2" id="KW-1185">Reference proteome</keyword>
<organism evidence="1 2">
    <name type="scientific">Pythium oligandrum</name>
    <name type="common">Mycoparasitic fungus</name>
    <dbReference type="NCBI Taxonomy" id="41045"/>
    <lineage>
        <taxon>Eukaryota</taxon>
        <taxon>Sar</taxon>
        <taxon>Stramenopiles</taxon>
        <taxon>Oomycota</taxon>
        <taxon>Peronosporomycetes</taxon>
        <taxon>Pythiales</taxon>
        <taxon>Pythiaceae</taxon>
        <taxon>Pythium</taxon>
    </lineage>
</organism>
<proteinExistence type="predicted"/>
<comment type="caution">
    <text evidence="1">The sequence shown here is derived from an EMBL/GenBank/DDBJ whole genome shotgun (WGS) entry which is preliminary data.</text>
</comment>
<dbReference type="Proteomes" id="UP000794436">
    <property type="component" value="Unassembled WGS sequence"/>
</dbReference>
<accession>A0A8K1FDG7</accession>
<name>A0A8K1FDG7_PYTOL</name>
<dbReference type="EMBL" id="SPLM01000112">
    <property type="protein sequence ID" value="TMW58336.1"/>
    <property type="molecule type" value="Genomic_DNA"/>
</dbReference>
<dbReference type="OrthoDB" id="10253073at2759"/>
<dbReference type="PANTHER" id="PTHR33504">
    <property type="entry name" value="NADH DEHYDROGENASE (UBIQUINONE) 1 BETA SUBCOMPLEX, 4"/>
    <property type="match status" value="1"/>
</dbReference>
<dbReference type="PROSITE" id="PS50096">
    <property type="entry name" value="IQ"/>
    <property type="match status" value="3"/>
</dbReference>
<gene>
    <name evidence="1" type="ORF">Poli38472_011924</name>
</gene>
<protein>
    <recommendedName>
        <fullName evidence="3">IQ calmodulin-binding motif family protein</fullName>
    </recommendedName>
</protein>
<dbReference type="Pfam" id="PF00612">
    <property type="entry name" value="IQ"/>
    <property type="match status" value="2"/>
</dbReference>
<evidence type="ECO:0000313" key="2">
    <source>
        <dbReference type="Proteomes" id="UP000794436"/>
    </source>
</evidence>
<sequence length="473" mass="56307">MERARRLRAIGFRRGRYQSKFVARLAPKTRHVRSIQPGMVWESLFMRKSRVEKRAIVQKPWEFPMAAQHLAAILIQKRVRGMLYRLHIHQDNQWRPPQLCRATSSRRHFASPMQRFIHSTNGTFDDDQGFRHYAATLIQAWYRKEQLRWRYTRQRFALYHIAALQIQYTWKTHYQRRLYRKHHPSRLGGASLSPRARAALTIQAAWKAYTNRRIYRYYRDLITFRNTGDPAMMLRAINPSEAGLLDAAMGAHVRFRLGGMSFPPTIYYKIFTRKAVCDLNAFSPKDYTLTRRTVPPTSHSKPSQPHQRLYIRVGQSYYRARQTAEEQDRQHWYKRIENNGWRPVTAKVLSEANHDPIAQATGQKAMDRFHYSRLVRKQDIETQRRLRKRQWMHKLYTHGLLTDISPEATSLLHRAHSQEVFDVDFENEQWEAEAEEMFQWVSALDYDAYLDDWHELGKTASTDDDTRLIQPLH</sequence>
<evidence type="ECO:0008006" key="3">
    <source>
        <dbReference type="Google" id="ProtNLM"/>
    </source>
</evidence>
<reference evidence="1" key="1">
    <citation type="submission" date="2019-03" db="EMBL/GenBank/DDBJ databases">
        <title>Long read genome sequence of the mycoparasitic Pythium oligandrum ATCC 38472 isolated from sugarbeet rhizosphere.</title>
        <authorList>
            <person name="Gaulin E."/>
        </authorList>
    </citation>
    <scope>NUCLEOTIDE SEQUENCE</scope>
    <source>
        <strain evidence="1">ATCC 38472_TT</strain>
    </source>
</reference>
<dbReference type="PANTHER" id="PTHR33504:SF2">
    <property type="entry name" value="PROTEIN MFI"/>
    <property type="match status" value="1"/>
</dbReference>
<dbReference type="AlphaFoldDB" id="A0A8K1FDG7"/>
<dbReference type="InterPro" id="IPR000048">
    <property type="entry name" value="IQ_motif_EF-hand-BS"/>
</dbReference>
<dbReference type="SMART" id="SM00015">
    <property type="entry name" value="IQ"/>
    <property type="match status" value="2"/>
</dbReference>
<evidence type="ECO:0000313" key="1">
    <source>
        <dbReference type="EMBL" id="TMW58336.1"/>
    </source>
</evidence>